<sequence>MDKNSDNERNNSVKTEQDDAEEGEATDRDVAAKRNVGKNEEQSGGKTKTSKKRRRSSRTPSRSPSVKSPSRKKRRTKTSTSPVTPSPSVSCLPPTTPPKDLTFHGLIPQTPRQPGPSPAPSSTFSEVSLPSPLKIVLDEEEAPLAERGRKGKQKLRPLRKIHVPSRIKKNKAVSQLDSLIAKKADSLGLPVGKVRAILRHLVAHDGVFSLVQRALTKEGQQVEEEESETSEEGATVDEECQPEPKFLRSKTRAMEVRPKSVLDEEFPEEEGSSDSEYEPEEPSMSDVDSETTQHSILSEEPPESPDFLLDETGQFKVPRAPSTTPGKAKVESESEEDLIATRTRSKAPMTSHTIEQLEAQFIPPDISQDMYEDPWEVEEDDPYWKDFLKEFATQQRTDVREEEEDEEYRPPPISEDEEDNEERRNDNAVKISRRELNDLIQGLFDGIDYDATLIGPEEIQSVIAKLEATSPKSSALVTDVVESEEILLQGTELSQMSPPVPEVQEPPLPLFSPEMRKVLHQQLRMHVQLLGTSHVLANVSHRPEPSVAQKAASML</sequence>
<proteinExistence type="predicted"/>
<feature type="compositionally biased region" description="Basic and acidic residues" evidence="4">
    <location>
        <begin position="252"/>
        <end position="262"/>
    </location>
</feature>
<dbReference type="AlphaFoldDB" id="A0A7R8WN35"/>
<gene>
    <name evidence="5" type="ORF">CTOB1V02_LOCUS12642</name>
</gene>
<accession>A0A7R8WN35</accession>
<feature type="compositionally biased region" description="Low complexity" evidence="4">
    <location>
        <begin position="58"/>
        <end position="68"/>
    </location>
</feature>
<dbReference type="EMBL" id="OB670012">
    <property type="protein sequence ID" value="CAD7234826.1"/>
    <property type="molecule type" value="Genomic_DNA"/>
</dbReference>
<name>A0A7R8WN35_9CRUS</name>
<keyword evidence="3" id="KW-0539">Nucleus</keyword>
<evidence type="ECO:0000256" key="3">
    <source>
        <dbReference type="ARBA" id="ARBA00023242"/>
    </source>
</evidence>
<feature type="region of interest" description="Disordered" evidence="4">
    <location>
        <begin position="1"/>
        <end position="162"/>
    </location>
</feature>
<feature type="non-terminal residue" evidence="5">
    <location>
        <position position="1"/>
    </location>
</feature>
<dbReference type="GO" id="GO:0005634">
    <property type="term" value="C:nucleus"/>
    <property type="evidence" value="ECO:0007669"/>
    <property type="project" value="TreeGrafter"/>
</dbReference>
<protein>
    <submittedName>
        <fullName evidence="5">Uncharacterized protein</fullName>
    </submittedName>
</protein>
<organism evidence="5">
    <name type="scientific">Cyprideis torosa</name>
    <dbReference type="NCBI Taxonomy" id="163714"/>
    <lineage>
        <taxon>Eukaryota</taxon>
        <taxon>Metazoa</taxon>
        <taxon>Ecdysozoa</taxon>
        <taxon>Arthropoda</taxon>
        <taxon>Crustacea</taxon>
        <taxon>Oligostraca</taxon>
        <taxon>Ostracoda</taxon>
        <taxon>Podocopa</taxon>
        <taxon>Podocopida</taxon>
        <taxon>Cytherocopina</taxon>
        <taxon>Cytheroidea</taxon>
        <taxon>Cytherideidae</taxon>
        <taxon>Cyprideis</taxon>
    </lineage>
</organism>
<keyword evidence="2" id="KW-0804">Transcription</keyword>
<feature type="compositionally biased region" description="Acidic residues" evidence="4">
    <location>
        <begin position="221"/>
        <end position="241"/>
    </location>
</feature>
<dbReference type="PANTHER" id="PTHR16088:SF3">
    <property type="entry name" value="GON-4-LIKE PROTEIN"/>
    <property type="match status" value="1"/>
</dbReference>
<feature type="compositionally biased region" description="Basic residues" evidence="4">
    <location>
        <begin position="149"/>
        <end position="162"/>
    </location>
</feature>
<feature type="region of interest" description="Disordered" evidence="4">
    <location>
        <begin position="218"/>
        <end position="365"/>
    </location>
</feature>
<dbReference type="InterPro" id="IPR052435">
    <property type="entry name" value="YY1-Transcr_Regul"/>
</dbReference>
<evidence type="ECO:0000256" key="2">
    <source>
        <dbReference type="ARBA" id="ARBA00023163"/>
    </source>
</evidence>
<keyword evidence="1" id="KW-0805">Transcription regulation</keyword>
<dbReference type="OrthoDB" id="6257037at2759"/>
<dbReference type="PANTHER" id="PTHR16088">
    <property type="entry name" value="YY1 ASSOCIATED PROTEIN-RELATED"/>
    <property type="match status" value="1"/>
</dbReference>
<feature type="compositionally biased region" description="Acidic residues" evidence="4">
    <location>
        <begin position="263"/>
        <end position="289"/>
    </location>
</feature>
<reference evidence="5" key="1">
    <citation type="submission" date="2020-11" db="EMBL/GenBank/DDBJ databases">
        <authorList>
            <person name="Tran Van P."/>
        </authorList>
    </citation>
    <scope>NUCLEOTIDE SEQUENCE</scope>
</reference>
<evidence type="ECO:0000256" key="1">
    <source>
        <dbReference type="ARBA" id="ARBA00023015"/>
    </source>
</evidence>
<feature type="compositionally biased region" description="Low complexity" evidence="4">
    <location>
        <begin position="78"/>
        <end position="93"/>
    </location>
</feature>
<feature type="compositionally biased region" description="Basic and acidic residues" evidence="4">
    <location>
        <begin position="25"/>
        <end position="43"/>
    </location>
</feature>
<evidence type="ECO:0000313" key="5">
    <source>
        <dbReference type="EMBL" id="CAD7234826.1"/>
    </source>
</evidence>
<dbReference type="GO" id="GO:0006355">
    <property type="term" value="P:regulation of DNA-templated transcription"/>
    <property type="evidence" value="ECO:0007669"/>
    <property type="project" value="TreeGrafter"/>
</dbReference>
<dbReference type="GO" id="GO:0003712">
    <property type="term" value="F:transcription coregulator activity"/>
    <property type="evidence" value="ECO:0007669"/>
    <property type="project" value="TreeGrafter"/>
</dbReference>
<feature type="compositionally biased region" description="Basic and acidic residues" evidence="4">
    <location>
        <begin position="1"/>
        <end position="17"/>
    </location>
</feature>
<feature type="region of interest" description="Disordered" evidence="4">
    <location>
        <begin position="394"/>
        <end position="426"/>
    </location>
</feature>
<evidence type="ECO:0000256" key="4">
    <source>
        <dbReference type="SAM" id="MobiDB-lite"/>
    </source>
</evidence>
<feature type="compositionally biased region" description="Basic residues" evidence="4">
    <location>
        <begin position="48"/>
        <end position="57"/>
    </location>
</feature>